<feature type="compositionally biased region" description="Polar residues" evidence="6">
    <location>
        <begin position="85"/>
        <end position="101"/>
    </location>
</feature>
<feature type="compositionally biased region" description="Polar residues" evidence="6">
    <location>
        <begin position="1"/>
        <end position="11"/>
    </location>
</feature>
<evidence type="ECO:0000256" key="4">
    <source>
        <dbReference type="ARBA" id="ARBA00023163"/>
    </source>
</evidence>
<feature type="compositionally biased region" description="Basic residues" evidence="6">
    <location>
        <begin position="212"/>
        <end position="226"/>
    </location>
</feature>
<evidence type="ECO:0000256" key="1">
    <source>
        <dbReference type="ARBA" id="ARBA00004123"/>
    </source>
</evidence>
<comment type="subcellular location">
    <subcellularLocation>
        <location evidence="1">Nucleus</location>
    </subcellularLocation>
</comment>
<feature type="region of interest" description="Disordered" evidence="6">
    <location>
        <begin position="511"/>
        <end position="553"/>
    </location>
</feature>
<feature type="compositionally biased region" description="Polar residues" evidence="6">
    <location>
        <begin position="634"/>
        <end position="650"/>
    </location>
</feature>
<proteinExistence type="inferred from homology"/>
<gene>
    <name evidence="7" type="ORF">W97_04657</name>
</gene>
<sequence>MLSPANNTPTAESLRAPHTVSQNAPGAYNGSVGNGVVAESAVAPGAERAGAVTGAPNTIAESKEKARAVMAASGVGLAGARIAQTITPSTSDPQRAIDSTNGAPPSRKRSRSGSPKPAHPASASMVKPPQPDAQAYLLSKYIERDELHDDAVIQQQRRQREFFEEKQSEIRYYKDLRHQRQTDPGSVFGYGYAGYGNGHTDVKPSRLEYPTQRRRVPSRRSRSVRVPRKDMNAQAEQLEELVPVRLDIELEKLKLRDTFTWNLHDRTITPELFAENLVEDFKIPPEHSANVMHQINREIQEQTQDFYPHVFIEEEPLDPHLPYHAYKNDEMRILIKLNITIGAHTLVDQFEWDTNNALNLPEEFARSMARDLNLSGEFTTAIAHSIREQCQMFTKSLYITGHPFDGRPVEDADVRDSFLPSPLPAVFRPQQAMKDFSPYLYELNEAELEKTELSILREQRRQKRSTTRRGGLALPDLKEWKRTVRTQVVSSVIPGAAETIESSRLYKVARRPDGRGRRAAGRTDGAEDSDDSEDEDSAPESPAPSQVTGGTARTRIIRGAATAAQAAMRANLGRSMTPEIAALDHVPTRISRRLVGLEARDESEAPASLIMKLRVPRERLRELLQGKRFKPGQNLLSTTQPGSQSGTPQRSTPATSMPPPPSPAMQQQRNTPTALSSAVAEAPRSIPRSVPSEAQQRWQYYPDGRVDVPPNWQQGQPLPPPPPWLTAALANLKQTFPHDSVAALMRFAYVDKITGQPIMREPRDGPPPPGTYKMQFMPRIRCNDCPGKLYTAGPELTTGNFEVHLINRKHKERVDARRRGVLPPS</sequence>
<protein>
    <recommendedName>
        <fullName evidence="9">SNF5-domain-containing protein</fullName>
    </recommendedName>
</protein>
<dbReference type="GO" id="GO:0000228">
    <property type="term" value="C:nuclear chromosome"/>
    <property type="evidence" value="ECO:0007669"/>
    <property type="project" value="InterPro"/>
</dbReference>
<dbReference type="AlphaFoldDB" id="R7YUD2"/>
<name>R7YUD2_CONA1</name>
<feature type="region of interest" description="Disordered" evidence="6">
    <location>
        <begin position="85"/>
        <end position="130"/>
    </location>
</feature>
<reference evidence="8" key="1">
    <citation type="submission" date="2012-06" db="EMBL/GenBank/DDBJ databases">
        <title>The genome sequence of Coniosporium apollinis CBS 100218.</title>
        <authorList>
            <consortium name="The Broad Institute Genome Sequencing Platform"/>
            <person name="Cuomo C."/>
            <person name="Gorbushina A."/>
            <person name="Noack S."/>
            <person name="Walker B."/>
            <person name="Young S.K."/>
            <person name="Zeng Q."/>
            <person name="Gargeya S."/>
            <person name="Fitzgerald M."/>
            <person name="Haas B."/>
            <person name="Abouelleil A."/>
            <person name="Alvarado L."/>
            <person name="Arachchi H.M."/>
            <person name="Berlin A.M."/>
            <person name="Chapman S.B."/>
            <person name="Goldberg J."/>
            <person name="Griggs A."/>
            <person name="Gujja S."/>
            <person name="Hansen M."/>
            <person name="Howarth C."/>
            <person name="Imamovic A."/>
            <person name="Larimer J."/>
            <person name="McCowan C."/>
            <person name="Montmayeur A."/>
            <person name="Murphy C."/>
            <person name="Neiman D."/>
            <person name="Pearson M."/>
            <person name="Priest M."/>
            <person name="Roberts A."/>
            <person name="Saif S."/>
            <person name="Shea T."/>
            <person name="Sisk P."/>
            <person name="Sykes S."/>
            <person name="Wortman J."/>
            <person name="Nusbaum C."/>
            <person name="Birren B."/>
        </authorList>
    </citation>
    <scope>NUCLEOTIDE SEQUENCE [LARGE SCALE GENOMIC DNA]</scope>
    <source>
        <strain evidence="8">CBS 100218</strain>
    </source>
</reference>
<dbReference type="PANTHER" id="PTHR10019">
    <property type="entry name" value="SNF5"/>
    <property type="match status" value="1"/>
</dbReference>
<keyword evidence="4" id="KW-0804">Transcription</keyword>
<dbReference type="EMBL" id="JH767574">
    <property type="protein sequence ID" value="EON65419.1"/>
    <property type="molecule type" value="Genomic_DNA"/>
</dbReference>
<dbReference type="OMA" id="KYAWLPR"/>
<evidence type="ECO:0000313" key="7">
    <source>
        <dbReference type="EMBL" id="EON65419.1"/>
    </source>
</evidence>
<dbReference type="InterPro" id="IPR006939">
    <property type="entry name" value="SNF5"/>
</dbReference>
<dbReference type="STRING" id="1168221.R7YUD2"/>
<evidence type="ECO:0000313" key="8">
    <source>
        <dbReference type="Proteomes" id="UP000016924"/>
    </source>
</evidence>
<keyword evidence="5" id="KW-0539">Nucleus</keyword>
<dbReference type="eggNOG" id="KOG1649">
    <property type="taxonomic scope" value="Eukaryota"/>
</dbReference>
<evidence type="ECO:0000256" key="5">
    <source>
        <dbReference type="ARBA" id="ARBA00023242"/>
    </source>
</evidence>
<evidence type="ECO:0000256" key="6">
    <source>
        <dbReference type="SAM" id="MobiDB-lite"/>
    </source>
</evidence>
<dbReference type="Pfam" id="PF04855">
    <property type="entry name" value="SNF5"/>
    <property type="match status" value="1"/>
</dbReference>
<feature type="compositionally biased region" description="Low complexity" evidence="6">
    <location>
        <begin position="539"/>
        <end position="553"/>
    </location>
</feature>
<feature type="region of interest" description="Disordered" evidence="6">
    <location>
        <begin position="1"/>
        <end position="29"/>
    </location>
</feature>
<evidence type="ECO:0000256" key="2">
    <source>
        <dbReference type="ARBA" id="ARBA00010239"/>
    </source>
</evidence>
<evidence type="ECO:0008006" key="9">
    <source>
        <dbReference type="Google" id="ProtNLM"/>
    </source>
</evidence>
<dbReference type="HOGENOM" id="CLU_018784_0_0_1"/>
<dbReference type="GO" id="GO:0006338">
    <property type="term" value="P:chromatin remodeling"/>
    <property type="evidence" value="ECO:0007669"/>
    <property type="project" value="InterPro"/>
</dbReference>
<feature type="region of interest" description="Disordered" evidence="6">
    <location>
        <begin position="625"/>
        <end position="695"/>
    </location>
</feature>
<dbReference type="RefSeq" id="XP_007780736.1">
    <property type="nucleotide sequence ID" value="XM_007782546.1"/>
</dbReference>
<dbReference type="Proteomes" id="UP000016924">
    <property type="component" value="Unassembled WGS sequence"/>
</dbReference>
<keyword evidence="8" id="KW-1185">Reference proteome</keyword>
<feature type="region of interest" description="Disordered" evidence="6">
    <location>
        <begin position="212"/>
        <end position="231"/>
    </location>
</feature>
<feature type="compositionally biased region" description="Acidic residues" evidence="6">
    <location>
        <begin position="526"/>
        <end position="538"/>
    </location>
</feature>
<dbReference type="GeneID" id="19901968"/>
<dbReference type="OrthoDB" id="515064at2759"/>
<organism evidence="7 8">
    <name type="scientific">Coniosporium apollinis (strain CBS 100218)</name>
    <name type="common">Rock-inhabiting black yeast</name>
    <dbReference type="NCBI Taxonomy" id="1168221"/>
    <lineage>
        <taxon>Eukaryota</taxon>
        <taxon>Fungi</taxon>
        <taxon>Dikarya</taxon>
        <taxon>Ascomycota</taxon>
        <taxon>Pezizomycotina</taxon>
        <taxon>Dothideomycetes</taxon>
        <taxon>Dothideomycetes incertae sedis</taxon>
        <taxon>Coniosporium</taxon>
    </lineage>
</organism>
<accession>R7YUD2</accession>
<keyword evidence="3" id="KW-0805">Transcription regulation</keyword>
<evidence type="ECO:0000256" key="3">
    <source>
        <dbReference type="ARBA" id="ARBA00023015"/>
    </source>
</evidence>
<comment type="similarity">
    <text evidence="2">Belongs to the SNF5 family.</text>
</comment>